<comment type="similarity">
    <text evidence="1">Belongs to the NSRP1 family.</text>
</comment>
<organism evidence="5">
    <name type="scientific">Lygus hesperus</name>
    <name type="common">Western plant bug</name>
    <dbReference type="NCBI Taxonomy" id="30085"/>
    <lineage>
        <taxon>Eukaryota</taxon>
        <taxon>Metazoa</taxon>
        <taxon>Ecdysozoa</taxon>
        <taxon>Arthropoda</taxon>
        <taxon>Hexapoda</taxon>
        <taxon>Insecta</taxon>
        <taxon>Pterygota</taxon>
        <taxon>Neoptera</taxon>
        <taxon>Paraneoptera</taxon>
        <taxon>Hemiptera</taxon>
        <taxon>Heteroptera</taxon>
        <taxon>Panheteroptera</taxon>
        <taxon>Cimicomorpha</taxon>
        <taxon>Miridae</taxon>
        <taxon>Mirini</taxon>
        <taxon>Lygus</taxon>
    </lineage>
</organism>
<reference evidence="5" key="1">
    <citation type="journal article" date="2014" name="PLoS ONE">
        <title>Transcriptome-Based Identification of ABC Transporters in the Western Tarnished Plant Bug Lygus hesperus.</title>
        <authorList>
            <person name="Hull J.J."/>
            <person name="Chaney K."/>
            <person name="Geib S.M."/>
            <person name="Fabrick J.A."/>
            <person name="Brent C.S."/>
            <person name="Walsh D."/>
            <person name="Lavine L.C."/>
        </authorList>
    </citation>
    <scope>NUCLEOTIDE SEQUENCE</scope>
</reference>
<evidence type="ECO:0000256" key="1">
    <source>
        <dbReference type="ARBA" id="ARBA00010126"/>
    </source>
</evidence>
<dbReference type="Pfam" id="PF09745">
    <property type="entry name" value="NSRP1_N"/>
    <property type="match status" value="1"/>
</dbReference>
<reference evidence="6" key="3">
    <citation type="journal article" date="2016" name="Gigascience">
        <title>De novo construction of an expanded transcriptome assembly for the western tarnished plant bug, Lygus hesperus.</title>
        <authorList>
            <person name="Tassone E.E."/>
            <person name="Geib S.M."/>
            <person name="Hall B."/>
            <person name="Fabrick J.A."/>
            <person name="Brent C.S."/>
            <person name="Hull J.J."/>
        </authorList>
    </citation>
    <scope>NUCLEOTIDE SEQUENCE</scope>
</reference>
<dbReference type="GO" id="GO:0000381">
    <property type="term" value="P:regulation of alternative mRNA splicing, via spliceosome"/>
    <property type="evidence" value="ECO:0007669"/>
    <property type="project" value="InterPro"/>
</dbReference>
<accession>A0A0A9YMB7</accession>
<dbReference type="EMBL" id="GBHO01009417">
    <property type="protein sequence ID" value="JAG34187.1"/>
    <property type="molecule type" value="Transcribed_RNA"/>
</dbReference>
<proteinExistence type="inferred from homology"/>
<evidence type="ECO:0000259" key="4">
    <source>
        <dbReference type="Pfam" id="PF09745"/>
    </source>
</evidence>
<evidence type="ECO:0000256" key="3">
    <source>
        <dbReference type="SAM" id="MobiDB-lite"/>
    </source>
</evidence>
<feature type="region of interest" description="Disordered" evidence="3">
    <location>
        <begin position="1"/>
        <end position="30"/>
    </location>
</feature>
<feature type="domain" description="Nuclear speckle splicing regulatory protein 1 N-terminal" evidence="4">
    <location>
        <begin position="44"/>
        <end position="77"/>
    </location>
</feature>
<evidence type="ECO:0000313" key="6">
    <source>
        <dbReference type="EMBL" id="JAP98817.1"/>
    </source>
</evidence>
<evidence type="ECO:0000256" key="2">
    <source>
        <dbReference type="ARBA" id="ARBA00023054"/>
    </source>
</evidence>
<reference evidence="5" key="2">
    <citation type="submission" date="2014-07" db="EMBL/GenBank/DDBJ databases">
        <authorList>
            <person name="Hull J."/>
        </authorList>
    </citation>
    <scope>NUCLEOTIDE SEQUENCE</scope>
</reference>
<name>A0A0A9YMB7_LYGHE</name>
<gene>
    <name evidence="5" type="primary">mtlD</name>
    <name evidence="5" type="ORF">CM83_15035</name>
    <name evidence="6" type="ORF">g.8311</name>
</gene>
<sequence>MATRASKFPSWNIDGAGTDDGVDSDRDGAQPHVKVLKRTPVDVADAKAFEYDAVYDEIKQERQRQREELQLQLQRRKETTLQVRGGASVLCVRQTTVQYGTQVILATTELRQKERE</sequence>
<protein>
    <submittedName>
        <fullName evidence="5">Mannitol-1-phosphate 5-dehydrogenase</fullName>
    </submittedName>
</protein>
<dbReference type="EMBL" id="GDHC01019811">
    <property type="protein sequence ID" value="JAP98817.1"/>
    <property type="molecule type" value="Transcribed_RNA"/>
</dbReference>
<keyword evidence="2" id="KW-0175">Coiled coil</keyword>
<dbReference type="InterPro" id="IPR018612">
    <property type="entry name" value="NSRP1_N"/>
</dbReference>
<evidence type="ECO:0000313" key="5">
    <source>
        <dbReference type="EMBL" id="JAG34187.1"/>
    </source>
</evidence>
<dbReference type="AlphaFoldDB" id="A0A0A9YMB7"/>